<accession>A0ABV2ZM43</accession>
<reference evidence="3 4" key="1">
    <citation type="submission" date="2024-06" db="EMBL/GenBank/DDBJ databases">
        <title>The Natural Products Discovery Center: Release of the First 8490 Sequenced Strains for Exploring Actinobacteria Biosynthetic Diversity.</title>
        <authorList>
            <person name="Kalkreuter E."/>
            <person name="Kautsar S.A."/>
            <person name="Yang D."/>
            <person name="Bader C.D."/>
            <person name="Teijaro C.N."/>
            <person name="Fluegel L."/>
            <person name="Davis C.M."/>
            <person name="Simpson J.R."/>
            <person name="Lauterbach L."/>
            <person name="Steele A.D."/>
            <person name="Gui C."/>
            <person name="Meng S."/>
            <person name="Li G."/>
            <person name="Viehrig K."/>
            <person name="Ye F."/>
            <person name="Su P."/>
            <person name="Kiefer A.F."/>
            <person name="Nichols A."/>
            <person name="Cepeda A.J."/>
            <person name="Yan W."/>
            <person name="Fan B."/>
            <person name="Jiang Y."/>
            <person name="Adhikari A."/>
            <person name="Zheng C.-J."/>
            <person name="Schuster L."/>
            <person name="Cowan T.M."/>
            <person name="Smanski M.J."/>
            <person name="Chevrette M.G."/>
            <person name="De Carvalho L.P.S."/>
            <person name="Shen B."/>
        </authorList>
    </citation>
    <scope>NUCLEOTIDE SEQUENCE [LARGE SCALE GENOMIC DNA]</scope>
    <source>
        <strain evidence="3 4">NPDC033843</strain>
    </source>
</reference>
<evidence type="ECO:0000256" key="1">
    <source>
        <dbReference type="SAM" id="Coils"/>
    </source>
</evidence>
<evidence type="ECO:0000313" key="4">
    <source>
        <dbReference type="Proteomes" id="UP001550739"/>
    </source>
</evidence>
<dbReference type="Proteomes" id="UP001550739">
    <property type="component" value="Unassembled WGS sequence"/>
</dbReference>
<feature type="compositionally biased region" description="Low complexity" evidence="2">
    <location>
        <begin position="333"/>
        <end position="342"/>
    </location>
</feature>
<feature type="region of interest" description="Disordered" evidence="2">
    <location>
        <begin position="62"/>
        <end position="83"/>
    </location>
</feature>
<feature type="region of interest" description="Disordered" evidence="2">
    <location>
        <begin position="273"/>
        <end position="358"/>
    </location>
</feature>
<evidence type="ECO:0000256" key="2">
    <source>
        <dbReference type="SAM" id="MobiDB-lite"/>
    </source>
</evidence>
<dbReference type="RefSeq" id="WP_361704880.1">
    <property type="nucleotide sequence ID" value="NZ_JBEZVE010000012.1"/>
</dbReference>
<proteinExistence type="predicted"/>
<feature type="coiled-coil region" evidence="1">
    <location>
        <begin position="10"/>
        <end position="37"/>
    </location>
</feature>
<dbReference type="EMBL" id="JBEZVE010000012">
    <property type="protein sequence ID" value="MEU3783626.1"/>
    <property type="molecule type" value="Genomic_DNA"/>
</dbReference>
<comment type="caution">
    <text evidence="3">The sequence shown here is derived from an EMBL/GenBank/DDBJ whole genome shotgun (WGS) entry which is preliminary data.</text>
</comment>
<protein>
    <submittedName>
        <fullName evidence="3">Uncharacterized protein</fullName>
    </submittedName>
</protein>
<organism evidence="3 4">
    <name type="scientific">Streptomyces sp. 900129855</name>
    <dbReference type="NCBI Taxonomy" id="3155129"/>
    <lineage>
        <taxon>Bacteria</taxon>
        <taxon>Bacillati</taxon>
        <taxon>Actinomycetota</taxon>
        <taxon>Actinomycetes</taxon>
        <taxon>Kitasatosporales</taxon>
        <taxon>Streptomycetaceae</taxon>
        <taxon>Streptomyces</taxon>
    </lineage>
</organism>
<evidence type="ECO:0000313" key="3">
    <source>
        <dbReference type="EMBL" id="MEU3783626.1"/>
    </source>
</evidence>
<name>A0ABV2ZM43_9ACTN</name>
<keyword evidence="4" id="KW-1185">Reference proteome</keyword>
<keyword evidence="1" id="KW-0175">Coiled coil</keyword>
<sequence length="358" mass="38774">MSPQPIPKYIERLALKLANEEAEHAQAANTLEGAQAIVDRLDAESEAAGYASVKEYIESLTTNRDGVTPPEGTNPTSAFWSHGTNHPEAPLNWMGENFLDNRYVAEAWAVVQNNRNPGSARTLETTEGGRRLNEMHLFEDAVRQALGGDDKGFTYDWARGCWGNISQTYAEASKGPVVVFSETAHTRSILYNRELPTLHTNQDVGLDNIHFAYAPPQEWSQEARNELGTNAVRAQVQVDNPTLPHYVDPAAYTTQDPVARKAAVDAECASVTAERTQRATERQSVATPAKEEATPEASTLTAKAPTQPEKPTAAVPVWQMGFKPTPVKLETDSSGPSVESVAPPEPSLGKQATGTGLG</sequence>
<gene>
    <name evidence="3" type="ORF">AB0E89_24275</name>
</gene>